<feature type="compositionally biased region" description="Acidic residues" evidence="1">
    <location>
        <begin position="225"/>
        <end position="236"/>
    </location>
</feature>
<dbReference type="EMBL" id="AVQI01000037">
    <property type="protein sequence ID" value="ERK03301.1"/>
    <property type="molecule type" value="Genomic_DNA"/>
</dbReference>
<feature type="compositionally biased region" description="Basic and acidic residues" evidence="1">
    <location>
        <begin position="342"/>
        <end position="351"/>
    </location>
</feature>
<dbReference type="Proteomes" id="UP000016646">
    <property type="component" value="Unassembled WGS sequence"/>
</dbReference>
<dbReference type="EMBL" id="AUZJ01000003">
    <property type="protein sequence ID" value="ERF61829.1"/>
    <property type="molecule type" value="Genomic_DNA"/>
</dbReference>
<dbReference type="GO" id="GO:0051301">
    <property type="term" value="P:cell division"/>
    <property type="evidence" value="ECO:0007669"/>
    <property type="project" value="UniProtKB-KW"/>
</dbReference>
<reference evidence="6 7" key="1">
    <citation type="submission" date="2013-08" db="EMBL/GenBank/DDBJ databases">
        <authorList>
            <person name="Durkin A.S."/>
            <person name="Haft D.R."/>
            <person name="McCorrison J."/>
            <person name="Torralba M."/>
            <person name="Gillis M."/>
            <person name="Haft D.H."/>
            <person name="Methe B."/>
            <person name="Sutton G."/>
            <person name="Nelson K.E."/>
        </authorList>
    </citation>
    <scope>NUCLEOTIDE SEQUENCE [LARGE SCALE GENOMIC DNA]</scope>
    <source>
        <strain evidence="5 7">ATCC 35536</strain>
        <strain evidence="4 6">VPI DR56BR1116</strain>
    </source>
</reference>
<feature type="compositionally biased region" description="Low complexity" evidence="1">
    <location>
        <begin position="395"/>
        <end position="408"/>
    </location>
</feature>
<sequence>MVKKINLLFLLIGCLLFASFSPSLDGRAVVADPGTLPEGYFAKTVGYLPGDSIIVSNLASEKTLDILVVGSLDQSEGVAILLSPEAAAELGIVKDSNVIVKITKRSGQLDEAVSGTAVIAQGEVPLSSGLSSSAEPKADAGREDSADENAGEEHTEQPEAGELIAEAEDDTERAETGLESAGSELAKAESDIAEAEAISDERVSDEPIVTEADDEVSERIAEETAVQEEASDESEAVPETISATEEAVPDEKIIAEDMPEDTREISEAIAEDIPTESETADESRVTDEPVVTEAETDETPAAVEDAALAENASPVEEAISDEKIEAVSPPEEIADIASDPAQKSDEARADEAEALIAEPVESVPPADDNSYTAIVLTQDDDDRSTKSTDETSVKSQTSETVQTEVESTTVAAESSVSVSSSGAALASATAASIAHEYGARTAENLSSLDKGTYYVQIAAFSAPSNIRETLGKYGRDYPVTLVPLASGGATQVMIGPLSVDEYAVVLERFKSYGYKDAFIRKIR</sequence>
<keyword evidence="2" id="KW-0732">Signal</keyword>
<feature type="compositionally biased region" description="Low complexity" evidence="1">
    <location>
        <begin position="299"/>
        <end position="312"/>
    </location>
</feature>
<feature type="domain" description="SPOR" evidence="3">
    <location>
        <begin position="447"/>
        <end position="523"/>
    </location>
</feature>
<evidence type="ECO:0000313" key="5">
    <source>
        <dbReference type="EMBL" id="ERK03301.1"/>
    </source>
</evidence>
<evidence type="ECO:0000313" key="7">
    <source>
        <dbReference type="Proteomes" id="UP000016646"/>
    </source>
</evidence>
<evidence type="ECO:0000313" key="4">
    <source>
        <dbReference type="EMBL" id="ERF61829.1"/>
    </source>
</evidence>
<proteinExistence type="predicted"/>
<dbReference type="eggNOG" id="COG0797">
    <property type="taxonomic scope" value="Bacteria"/>
</dbReference>
<dbReference type="Pfam" id="PF05036">
    <property type="entry name" value="SPOR"/>
    <property type="match status" value="1"/>
</dbReference>
<dbReference type="InterPro" id="IPR036680">
    <property type="entry name" value="SPOR-like_sf"/>
</dbReference>
<organism evidence="4 6">
    <name type="scientific">Treponema socranskii subsp. socranskii VPI DR56BR1116 = ATCC 35536</name>
    <dbReference type="NCBI Taxonomy" id="1125725"/>
    <lineage>
        <taxon>Bacteria</taxon>
        <taxon>Pseudomonadati</taxon>
        <taxon>Spirochaetota</taxon>
        <taxon>Spirochaetia</taxon>
        <taxon>Spirochaetales</taxon>
        <taxon>Treponemataceae</taxon>
        <taxon>Treponema</taxon>
    </lineage>
</organism>
<dbReference type="Proteomes" id="UP000016412">
    <property type="component" value="Unassembled WGS sequence"/>
</dbReference>
<dbReference type="OrthoDB" id="359211at2"/>
<dbReference type="SUPFAM" id="SSF110997">
    <property type="entry name" value="Sporulation related repeat"/>
    <property type="match status" value="1"/>
</dbReference>
<dbReference type="STRING" id="1125725.HMPREF1325_0224"/>
<evidence type="ECO:0000256" key="2">
    <source>
        <dbReference type="SAM" id="SignalP"/>
    </source>
</evidence>
<dbReference type="InterPro" id="IPR007730">
    <property type="entry name" value="SPOR-like_dom"/>
</dbReference>
<dbReference type="PATRIC" id="fig|1125725.3.peg.155"/>
<feature type="region of interest" description="Disordered" evidence="1">
    <location>
        <begin position="127"/>
        <end position="408"/>
    </location>
</feature>
<dbReference type="AlphaFoldDB" id="U2LG73"/>
<dbReference type="GO" id="GO:0042834">
    <property type="term" value="F:peptidoglycan binding"/>
    <property type="evidence" value="ECO:0007669"/>
    <property type="project" value="InterPro"/>
</dbReference>
<dbReference type="RefSeq" id="WP_021329226.1">
    <property type="nucleotide sequence ID" value="NZ_AUZJ01000003.1"/>
</dbReference>
<evidence type="ECO:0000313" key="6">
    <source>
        <dbReference type="Proteomes" id="UP000016412"/>
    </source>
</evidence>
<keyword evidence="7" id="KW-1185">Reference proteome</keyword>
<accession>U2LG73</accession>
<feature type="signal peptide" evidence="2">
    <location>
        <begin position="1"/>
        <end position="25"/>
    </location>
</feature>
<protein>
    <submittedName>
        <fullName evidence="4">Sporulation and cell division repeat protein</fullName>
    </submittedName>
</protein>
<evidence type="ECO:0000256" key="1">
    <source>
        <dbReference type="SAM" id="MobiDB-lite"/>
    </source>
</evidence>
<evidence type="ECO:0000259" key="3">
    <source>
        <dbReference type="PROSITE" id="PS51724"/>
    </source>
</evidence>
<feature type="compositionally biased region" description="Acidic residues" evidence="1">
    <location>
        <begin position="269"/>
        <end position="280"/>
    </location>
</feature>
<feature type="chain" id="PRO_5015657291" evidence="2">
    <location>
        <begin position="26"/>
        <end position="523"/>
    </location>
</feature>
<comment type="caution">
    <text evidence="4">The sequence shown here is derived from an EMBL/GenBank/DDBJ whole genome shotgun (WGS) entry which is preliminary data.</text>
</comment>
<dbReference type="PROSITE" id="PS51724">
    <property type="entry name" value="SPOR"/>
    <property type="match status" value="1"/>
</dbReference>
<feature type="compositionally biased region" description="Basic and acidic residues" evidence="1">
    <location>
        <begin position="383"/>
        <end position="392"/>
    </location>
</feature>
<keyword evidence="4" id="KW-0132">Cell division</keyword>
<name>U2LG73_TRESO</name>
<keyword evidence="4" id="KW-0131">Cell cycle</keyword>
<feature type="compositionally biased region" description="Basic and acidic residues" evidence="1">
    <location>
        <begin position="249"/>
        <end position="266"/>
    </location>
</feature>
<gene>
    <name evidence="5" type="ORF">HMPREF0860_2395</name>
    <name evidence="4" type="ORF">HMPREF1325_0224</name>
</gene>